<dbReference type="InterPro" id="IPR055766">
    <property type="entry name" value="DUF7342"/>
</dbReference>
<sequence length="175" mass="19694">MTNFDPAPVSETGESRWQAGTDTFGRVYDAVLGLTSPTTYADVADLADCSPNAAKKHLDRLAEMGIARANRESRPATYERNEGYLEWQDASRIAAELSVEEIIDRVADLEARRSEYEARFDATDPSAVSVFDAADHETVHDRMEAVSDWRRTVRDRRLYELARRLAENDGRLIPA</sequence>
<gene>
    <name evidence="1" type="ORF">J2744_001898</name>
</gene>
<dbReference type="OrthoDB" id="240032at2157"/>
<dbReference type="SUPFAM" id="SSF46785">
    <property type="entry name" value="Winged helix' DNA-binding domain"/>
    <property type="match status" value="1"/>
</dbReference>
<proteinExistence type="predicted"/>
<dbReference type="GO" id="GO:0003677">
    <property type="term" value="F:DNA binding"/>
    <property type="evidence" value="ECO:0007669"/>
    <property type="project" value="UniProtKB-KW"/>
</dbReference>
<dbReference type="Pfam" id="PF24033">
    <property type="entry name" value="DUF7342"/>
    <property type="match status" value="1"/>
</dbReference>
<dbReference type="Proteomes" id="UP000770586">
    <property type="component" value="Unassembled WGS sequence"/>
</dbReference>
<dbReference type="AlphaFoldDB" id="A0A8J7R570"/>
<evidence type="ECO:0000313" key="2">
    <source>
        <dbReference type="Proteomes" id="UP000770586"/>
    </source>
</evidence>
<organism evidence="1 2">
    <name type="scientific">Halorubrum trapanicum</name>
    <dbReference type="NCBI Taxonomy" id="29284"/>
    <lineage>
        <taxon>Archaea</taxon>
        <taxon>Methanobacteriati</taxon>
        <taxon>Methanobacteriota</taxon>
        <taxon>Stenosarchaea group</taxon>
        <taxon>Halobacteria</taxon>
        <taxon>Halobacteriales</taxon>
        <taxon>Haloferacaceae</taxon>
        <taxon>Halorubrum</taxon>
    </lineage>
</organism>
<name>A0A8J7R570_9EURY</name>
<comment type="caution">
    <text evidence="1">The sequence shown here is derived from an EMBL/GenBank/DDBJ whole genome shotgun (WGS) entry which is preliminary data.</text>
</comment>
<protein>
    <submittedName>
        <fullName evidence="1">DNA-binding transcriptional ArsR family regulator</fullName>
    </submittedName>
</protein>
<keyword evidence="2" id="KW-1185">Reference proteome</keyword>
<dbReference type="Gene3D" id="1.10.10.10">
    <property type="entry name" value="Winged helix-like DNA-binding domain superfamily/Winged helix DNA-binding domain"/>
    <property type="match status" value="1"/>
</dbReference>
<dbReference type="InterPro" id="IPR036390">
    <property type="entry name" value="WH_DNA-bd_sf"/>
</dbReference>
<accession>A0A8J7R570</accession>
<reference evidence="1 2" key="1">
    <citation type="submission" date="2021-03" db="EMBL/GenBank/DDBJ databases">
        <title>Genomic Encyclopedia of Type Strains, Phase IV (KMG-IV): sequencing the most valuable type-strain genomes for metagenomic binning, comparative biology and taxonomic classification.</title>
        <authorList>
            <person name="Goeker M."/>
        </authorList>
    </citation>
    <scope>NUCLEOTIDE SEQUENCE [LARGE SCALE GENOMIC DNA]</scope>
    <source>
        <strain evidence="1 2">DSM 12287</strain>
    </source>
</reference>
<evidence type="ECO:0000313" key="1">
    <source>
        <dbReference type="EMBL" id="MBP1902214.1"/>
    </source>
</evidence>
<dbReference type="InterPro" id="IPR036388">
    <property type="entry name" value="WH-like_DNA-bd_sf"/>
</dbReference>
<dbReference type="EMBL" id="JAGGKE010000007">
    <property type="protein sequence ID" value="MBP1902214.1"/>
    <property type="molecule type" value="Genomic_DNA"/>
</dbReference>
<keyword evidence="1" id="KW-0238">DNA-binding</keyword>
<dbReference type="RefSeq" id="WP_209547133.1">
    <property type="nucleotide sequence ID" value="NZ_BAAADX010000001.1"/>
</dbReference>